<keyword evidence="2" id="KW-1185">Reference proteome</keyword>
<accession>R0MC16</accession>
<dbReference type="VEuPathDB" id="MicrosporidiaDB:NBO_3g0055"/>
<organism evidence="1 2">
    <name type="scientific">Nosema bombycis (strain CQ1 / CVCC 102059)</name>
    <name type="common">Microsporidian parasite</name>
    <name type="synonym">Pebrine of silkworm</name>
    <dbReference type="NCBI Taxonomy" id="578461"/>
    <lineage>
        <taxon>Eukaryota</taxon>
        <taxon>Fungi</taxon>
        <taxon>Fungi incertae sedis</taxon>
        <taxon>Microsporidia</taxon>
        <taxon>Nosematidae</taxon>
        <taxon>Nosema</taxon>
    </lineage>
</organism>
<dbReference type="AlphaFoldDB" id="R0MC16"/>
<gene>
    <name evidence="1" type="ORF">NBO_3g0055</name>
</gene>
<evidence type="ECO:0000313" key="1">
    <source>
        <dbReference type="EMBL" id="EOB15504.1"/>
    </source>
</evidence>
<reference evidence="1 2" key="1">
    <citation type="journal article" date="2013" name="BMC Genomics">
        <title>Comparative genomics of parasitic silkworm microsporidia reveal an association between genome expansion and host adaptation.</title>
        <authorList>
            <person name="Pan G."/>
            <person name="Xu J."/>
            <person name="Li T."/>
            <person name="Xia Q."/>
            <person name="Liu S.L."/>
            <person name="Zhang G."/>
            <person name="Li S."/>
            <person name="Li C."/>
            <person name="Liu H."/>
            <person name="Yang L."/>
            <person name="Liu T."/>
            <person name="Zhang X."/>
            <person name="Wu Z."/>
            <person name="Fan W."/>
            <person name="Dang X."/>
            <person name="Xiang H."/>
            <person name="Tao M."/>
            <person name="Li Y."/>
            <person name="Hu J."/>
            <person name="Li Z."/>
            <person name="Lin L."/>
            <person name="Luo J."/>
            <person name="Geng L."/>
            <person name="Wang L."/>
            <person name="Long M."/>
            <person name="Wan Y."/>
            <person name="He N."/>
            <person name="Zhang Z."/>
            <person name="Lu C."/>
            <person name="Keeling P.J."/>
            <person name="Wang J."/>
            <person name="Xiang Z."/>
            <person name="Zhou Z."/>
        </authorList>
    </citation>
    <scope>NUCLEOTIDE SEQUENCE [LARGE SCALE GENOMIC DNA]</scope>
    <source>
        <strain evidence="2">CQ1 / CVCC 102059</strain>
    </source>
</reference>
<name>R0MC16_NOSB1</name>
<evidence type="ECO:0000313" key="2">
    <source>
        <dbReference type="Proteomes" id="UP000016927"/>
    </source>
</evidence>
<dbReference type="EMBL" id="KB908911">
    <property type="protein sequence ID" value="EOB15504.1"/>
    <property type="molecule type" value="Genomic_DNA"/>
</dbReference>
<dbReference type="HOGENOM" id="CLU_1396713_0_0_1"/>
<protein>
    <submittedName>
        <fullName evidence="1">Uncharacterized protein</fullName>
    </submittedName>
</protein>
<sequence length="195" mass="23154">MLSFIDKTNDLINCLLKESENKVNGSLVAFKDLYKKIASSIFDLDVLFVKINLLYEEKINNLIYITTDFKDDFIYLKGIVAGLRKEFERCSVLYANINQFDNTKKACLLRQHQTNITNMRSGFYHKTESDVEKQLGFLKHRFFKSISLFYESFNEIFETENRFFECHFKTFNLMLKDIKECNEKLKVLKENIIKN</sequence>
<dbReference type="Proteomes" id="UP000016927">
    <property type="component" value="Unassembled WGS sequence"/>
</dbReference>
<proteinExistence type="predicted"/>